<proteinExistence type="predicted"/>
<dbReference type="AlphaFoldDB" id="A0AAV7UNX2"/>
<sequence>MLEGICLASPTTTIDLLPFRRERMLEYAAWPRTYCDCHQECHRSFIGARCCFRSRGDAAYSCTVMNVEKCNISAAATIALHPLHVELGAGLVVARSKMFEDK</sequence>
<evidence type="ECO:0000313" key="1">
    <source>
        <dbReference type="EMBL" id="KAJ1189669.1"/>
    </source>
</evidence>
<dbReference type="Proteomes" id="UP001066276">
    <property type="component" value="Chromosome 3_1"/>
</dbReference>
<reference evidence="1" key="1">
    <citation type="journal article" date="2022" name="bioRxiv">
        <title>Sequencing and chromosome-scale assembly of the giantPleurodeles waltlgenome.</title>
        <authorList>
            <person name="Brown T."/>
            <person name="Elewa A."/>
            <person name="Iarovenko S."/>
            <person name="Subramanian E."/>
            <person name="Araus A.J."/>
            <person name="Petzold A."/>
            <person name="Susuki M."/>
            <person name="Suzuki K.-i.T."/>
            <person name="Hayashi T."/>
            <person name="Toyoda A."/>
            <person name="Oliveira C."/>
            <person name="Osipova E."/>
            <person name="Leigh N.D."/>
            <person name="Simon A."/>
            <person name="Yun M.H."/>
        </authorList>
    </citation>
    <scope>NUCLEOTIDE SEQUENCE</scope>
    <source>
        <strain evidence="1">20211129_DDA</strain>
        <tissue evidence="1">Liver</tissue>
    </source>
</reference>
<dbReference type="EMBL" id="JANPWB010000005">
    <property type="protein sequence ID" value="KAJ1189669.1"/>
    <property type="molecule type" value="Genomic_DNA"/>
</dbReference>
<name>A0AAV7UNX2_PLEWA</name>
<organism evidence="1 2">
    <name type="scientific">Pleurodeles waltl</name>
    <name type="common">Iberian ribbed newt</name>
    <dbReference type="NCBI Taxonomy" id="8319"/>
    <lineage>
        <taxon>Eukaryota</taxon>
        <taxon>Metazoa</taxon>
        <taxon>Chordata</taxon>
        <taxon>Craniata</taxon>
        <taxon>Vertebrata</taxon>
        <taxon>Euteleostomi</taxon>
        <taxon>Amphibia</taxon>
        <taxon>Batrachia</taxon>
        <taxon>Caudata</taxon>
        <taxon>Salamandroidea</taxon>
        <taxon>Salamandridae</taxon>
        <taxon>Pleurodelinae</taxon>
        <taxon>Pleurodeles</taxon>
    </lineage>
</organism>
<comment type="caution">
    <text evidence="1">The sequence shown here is derived from an EMBL/GenBank/DDBJ whole genome shotgun (WGS) entry which is preliminary data.</text>
</comment>
<accession>A0AAV7UNX2</accession>
<gene>
    <name evidence="1" type="ORF">NDU88_006413</name>
</gene>
<keyword evidence="2" id="KW-1185">Reference proteome</keyword>
<protein>
    <submittedName>
        <fullName evidence="1">Uncharacterized protein</fullName>
    </submittedName>
</protein>
<evidence type="ECO:0000313" key="2">
    <source>
        <dbReference type="Proteomes" id="UP001066276"/>
    </source>
</evidence>